<dbReference type="PANTHER" id="PTHR43320">
    <property type="entry name" value="SUGAR KINASE"/>
    <property type="match status" value="1"/>
</dbReference>
<keyword evidence="2" id="KW-0808">Transferase</keyword>
<evidence type="ECO:0000256" key="3">
    <source>
        <dbReference type="ARBA" id="ARBA00022777"/>
    </source>
</evidence>
<keyword evidence="3" id="KW-0418">Kinase</keyword>
<comment type="caution">
    <text evidence="5">The sequence shown here is derived from an EMBL/GenBank/DDBJ whole genome shotgun (WGS) entry which is preliminary data.</text>
</comment>
<keyword evidence="6" id="KW-1185">Reference proteome</keyword>
<name>A0ABR2FGE5_9ROSI</name>
<comment type="similarity">
    <text evidence="1">Belongs to the carbohydrate kinase PfkB family.</text>
</comment>
<dbReference type="InterPro" id="IPR052700">
    <property type="entry name" value="Carb_kinase_PfkB-like"/>
</dbReference>
<dbReference type="Gene3D" id="3.40.1190.20">
    <property type="match status" value="2"/>
</dbReference>
<evidence type="ECO:0000313" key="6">
    <source>
        <dbReference type="Proteomes" id="UP001472677"/>
    </source>
</evidence>
<dbReference type="PANTHER" id="PTHR43320:SF1">
    <property type="entry name" value="OS01G0105900 PROTEIN"/>
    <property type="match status" value="1"/>
</dbReference>
<proteinExistence type="inferred from homology"/>
<dbReference type="CDD" id="cd01168">
    <property type="entry name" value="adenosine_kinase"/>
    <property type="match status" value="1"/>
</dbReference>
<evidence type="ECO:0000256" key="2">
    <source>
        <dbReference type="ARBA" id="ARBA00022679"/>
    </source>
</evidence>
<gene>
    <name evidence="5" type="ORF">V6N12_070299</name>
</gene>
<accession>A0ABR2FGE5</accession>
<dbReference type="InterPro" id="IPR011611">
    <property type="entry name" value="PfkB_dom"/>
</dbReference>
<evidence type="ECO:0000313" key="5">
    <source>
        <dbReference type="EMBL" id="KAK8580008.1"/>
    </source>
</evidence>
<evidence type="ECO:0000259" key="4">
    <source>
        <dbReference type="Pfam" id="PF00294"/>
    </source>
</evidence>
<evidence type="ECO:0000256" key="1">
    <source>
        <dbReference type="ARBA" id="ARBA00010688"/>
    </source>
</evidence>
<sequence>MGAETLVKNGEAKAPLILGLQPAALIDHVARVDWSLLHQIPGERGGSIPVEIKELEHILSELKRHILASIDEPSPMKTMAGGSVANTIRGLSSGFGVNGGMIGAYGDDEQGQLFVSNMDISGVNISRLRRKNGPTAQCVCLVDAYGNRTMRPCLSTAVKVQGDELTKDDFSGSKVTDERCSLGFSFIRLPDYFGHYFPMSYAEYALFIVLGSWFCFRLDGVYLSLQWLVMRYGIFNLEVIQAAIRIAKQEFLFVSLDLASFEMVRNFREPLVRLLESGDIDLCFANEDEATELLRGEENADPEAALGYLSKYCRWAVVTLGANGCIAKHGQEIVRVPAIGEAKAVDATGAGDLFASGFLYGLIKGLSLEDCCKVGSCSGGAVTRSLGGEVTLENWQWMYKQMQIKGLLLPEIQN</sequence>
<organism evidence="5 6">
    <name type="scientific">Hibiscus sabdariffa</name>
    <name type="common">roselle</name>
    <dbReference type="NCBI Taxonomy" id="183260"/>
    <lineage>
        <taxon>Eukaryota</taxon>
        <taxon>Viridiplantae</taxon>
        <taxon>Streptophyta</taxon>
        <taxon>Embryophyta</taxon>
        <taxon>Tracheophyta</taxon>
        <taxon>Spermatophyta</taxon>
        <taxon>Magnoliopsida</taxon>
        <taxon>eudicotyledons</taxon>
        <taxon>Gunneridae</taxon>
        <taxon>Pentapetalae</taxon>
        <taxon>rosids</taxon>
        <taxon>malvids</taxon>
        <taxon>Malvales</taxon>
        <taxon>Malvaceae</taxon>
        <taxon>Malvoideae</taxon>
        <taxon>Hibiscus</taxon>
    </lineage>
</organism>
<dbReference type="Pfam" id="PF00294">
    <property type="entry name" value="PfkB"/>
    <property type="match status" value="2"/>
</dbReference>
<dbReference type="SUPFAM" id="SSF53613">
    <property type="entry name" value="Ribokinase-like"/>
    <property type="match status" value="1"/>
</dbReference>
<dbReference type="EMBL" id="JBBPBM010000006">
    <property type="protein sequence ID" value="KAK8580008.1"/>
    <property type="molecule type" value="Genomic_DNA"/>
</dbReference>
<feature type="domain" description="Carbohydrate kinase PfkB" evidence="4">
    <location>
        <begin position="72"/>
        <end position="164"/>
    </location>
</feature>
<dbReference type="InterPro" id="IPR029056">
    <property type="entry name" value="Ribokinase-like"/>
</dbReference>
<feature type="domain" description="Carbohydrate kinase PfkB" evidence="4">
    <location>
        <begin position="264"/>
        <end position="389"/>
    </location>
</feature>
<dbReference type="Proteomes" id="UP001472677">
    <property type="component" value="Unassembled WGS sequence"/>
</dbReference>
<reference evidence="5 6" key="1">
    <citation type="journal article" date="2024" name="G3 (Bethesda)">
        <title>Genome assembly of Hibiscus sabdariffa L. provides insights into metabolisms of medicinal natural products.</title>
        <authorList>
            <person name="Kim T."/>
        </authorList>
    </citation>
    <scope>NUCLEOTIDE SEQUENCE [LARGE SCALE GENOMIC DNA]</scope>
    <source>
        <strain evidence="5">TK-2024</strain>
        <tissue evidence="5">Old leaves</tissue>
    </source>
</reference>
<protein>
    <recommendedName>
        <fullName evidence="4">Carbohydrate kinase PfkB domain-containing protein</fullName>
    </recommendedName>
</protein>